<reference evidence="1 2" key="1">
    <citation type="journal article" date="2018" name="PLoS ONE">
        <title>The draft genome of Kipferlia bialata reveals reductive genome evolution in fornicate parasites.</title>
        <authorList>
            <person name="Tanifuji G."/>
            <person name="Takabayashi S."/>
            <person name="Kume K."/>
            <person name="Takagi M."/>
            <person name="Nakayama T."/>
            <person name="Kamikawa R."/>
            <person name="Inagaki Y."/>
            <person name="Hashimoto T."/>
        </authorList>
    </citation>
    <scope>NUCLEOTIDE SEQUENCE [LARGE SCALE GENOMIC DNA]</scope>
    <source>
        <strain evidence="1">NY0173</strain>
    </source>
</reference>
<name>A0A9K3GFV1_9EUKA</name>
<dbReference type="EMBL" id="BDIP01000363">
    <property type="protein sequence ID" value="GIQ81328.1"/>
    <property type="molecule type" value="Genomic_DNA"/>
</dbReference>
<dbReference type="Proteomes" id="UP000265618">
    <property type="component" value="Unassembled WGS sequence"/>
</dbReference>
<accession>A0A9K3GFV1</accession>
<organism evidence="1 2">
    <name type="scientific">Kipferlia bialata</name>
    <dbReference type="NCBI Taxonomy" id="797122"/>
    <lineage>
        <taxon>Eukaryota</taxon>
        <taxon>Metamonada</taxon>
        <taxon>Carpediemonas-like organisms</taxon>
        <taxon>Kipferlia</taxon>
    </lineage>
</organism>
<protein>
    <submittedName>
        <fullName evidence="1">Uncharacterized protein</fullName>
    </submittedName>
</protein>
<keyword evidence="2" id="KW-1185">Reference proteome</keyword>
<evidence type="ECO:0000313" key="2">
    <source>
        <dbReference type="Proteomes" id="UP000265618"/>
    </source>
</evidence>
<gene>
    <name evidence="1" type="ORF">KIPB_002271</name>
</gene>
<comment type="caution">
    <text evidence="1">The sequence shown here is derived from an EMBL/GenBank/DDBJ whole genome shotgun (WGS) entry which is preliminary data.</text>
</comment>
<proteinExistence type="predicted"/>
<sequence length="500" mass="54864">MAEDDFWAVHGTERARLDHLQGKQTHPMPSRLVSLIPVSVGDSQSGAQVARSTNCFVWHRTEDRLYVPDGLREQVLGERPSVKQLYKRLVQKTGAPLSDTQFWALYVASFYDRTHGGKGRSKNQAENIANAIGLGSNALGNTATLVEAYERIMHASEYNTGSVFREDFRKLHMDDTYALDTEEASSRLAVTHTPENIFETPLYTAKDQIYTPGHTPYGVGPDVSGVSSTTQSAKLLMAQLMTHSAIVLEHLTGVDRQSHIDGSHEREMLEEREREREREAAGVDLLGDVVMQSSGLIDSAPLDMPHPSPAMDIRIPRRQTPVVKGGQASQAELIKSHLHALKAQQGMPQDSVDKASQDMTWPAPPAACQAALEAASVGGDSVRSGSLIAQLKGEKGAGLIQASFDAASVLYRLVIGGDYGELRCVRDEAFILRVDAATKKVEHYRQHLTALAQVPKFASFGPLFKQLSDVLLARAQQYGDGWLSSVTQYEEDEEGEMEAE</sequence>
<dbReference type="AlphaFoldDB" id="A0A9K3GFV1"/>
<evidence type="ECO:0000313" key="1">
    <source>
        <dbReference type="EMBL" id="GIQ81328.1"/>
    </source>
</evidence>